<proteinExistence type="predicted"/>
<keyword evidence="2" id="KW-1185">Reference proteome</keyword>
<dbReference type="WBParaSite" id="MhA1_Contig88.frz3.gene125">
    <property type="protein sequence ID" value="MhA1_Contig88.frz3.gene125"/>
    <property type="gene ID" value="MhA1_Contig88.frz3.gene125"/>
</dbReference>
<protein>
    <submittedName>
        <fullName evidence="3">Uncharacterized protein</fullName>
    </submittedName>
</protein>
<evidence type="ECO:0000313" key="3">
    <source>
        <dbReference type="WBParaSite" id="MhA1_Contig88.frz3.gene125"/>
    </source>
</evidence>
<organism evidence="2 3">
    <name type="scientific">Meloidogyne hapla</name>
    <name type="common">Root-knot nematode worm</name>
    <dbReference type="NCBI Taxonomy" id="6305"/>
    <lineage>
        <taxon>Eukaryota</taxon>
        <taxon>Metazoa</taxon>
        <taxon>Ecdysozoa</taxon>
        <taxon>Nematoda</taxon>
        <taxon>Chromadorea</taxon>
        <taxon>Rhabditida</taxon>
        <taxon>Tylenchina</taxon>
        <taxon>Tylenchomorpha</taxon>
        <taxon>Tylenchoidea</taxon>
        <taxon>Meloidogynidae</taxon>
        <taxon>Meloidogyninae</taxon>
        <taxon>Meloidogyne</taxon>
    </lineage>
</organism>
<feature type="compositionally biased region" description="Basic and acidic residues" evidence="1">
    <location>
        <begin position="250"/>
        <end position="262"/>
    </location>
</feature>
<reference evidence="3" key="1">
    <citation type="submission" date="2016-11" db="UniProtKB">
        <authorList>
            <consortium name="WormBaseParasite"/>
        </authorList>
    </citation>
    <scope>IDENTIFICATION</scope>
</reference>
<evidence type="ECO:0000313" key="2">
    <source>
        <dbReference type="Proteomes" id="UP000095281"/>
    </source>
</evidence>
<dbReference type="Proteomes" id="UP000095281">
    <property type="component" value="Unplaced"/>
</dbReference>
<dbReference type="AlphaFoldDB" id="A0A1I8C1N8"/>
<name>A0A1I8C1N8_MELHA</name>
<accession>A0A1I8C1N8</accession>
<sequence>MATNKLPFPQTLVAIIFIINFINYNGVEGMLKNVGNQNMVPSPTNVSGPYNQKNMPKSPSIVSFNHPKATPQKLKISTKATSDHHKIAASADSIVREVINTPQEEISIKNAKMFFVEPTKEEEINNLANINNKKEAIKQIEEVKEKETTYSNLIKEISWDMTESKKIVLDDEKNKIIQTVANILVPYVEKPYKDEGRTQIAEAAGRYIVFALIEAKRINKYKEIVENIEGRVKELEFKNKENGQEEAENGGERVEKVGDLKL</sequence>
<evidence type="ECO:0000256" key="1">
    <source>
        <dbReference type="SAM" id="MobiDB-lite"/>
    </source>
</evidence>
<feature type="region of interest" description="Disordered" evidence="1">
    <location>
        <begin position="241"/>
        <end position="262"/>
    </location>
</feature>